<sequence length="316" mass="37625">MSAFNIEKNKSRTSPYICVKCLDKNWQNFPKSILPTNYAERLESFKRFSIRSDDIFILGFQRSGTTMLQELVWMIVNDFDFQTLMEYDCEARVVFFEVPEFSLKFREKTLANSLEEMKSPRLMKSHLPVQLLPDEVWIKKPTLLFINRDAKDVAISHYHLLNSFSPTQFTLEDYLEDFLADSVMYSPYREYIQNYLNLNDYQNILYLTYEEMSADLNETIQKVSQFFGKTVSDENVDRIKDYLKFENMKNRKTNDNKFAHKMWMQSIDPNSENHINFIRKGIVGGYKDELPEGYADRIDNWYAERIKFNRGFSCED</sequence>
<dbReference type="InterPro" id="IPR027417">
    <property type="entry name" value="P-loop_NTPase"/>
</dbReference>
<evidence type="ECO:0000313" key="4">
    <source>
        <dbReference type="EMBL" id="CAG9808645.1"/>
    </source>
</evidence>
<dbReference type="GO" id="GO:0008146">
    <property type="term" value="F:sulfotransferase activity"/>
    <property type="evidence" value="ECO:0007669"/>
    <property type="project" value="InterPro"/>
</dbReference>
<proteinExistence type="inferred from homology"/>
<dbReference type="EMBL" id="OU895879">
    <property type="protein sequence ID" value="CAG9808645.1"/>
    <property type="molecule type" value="Genomic_DNA"/>
</dbReference>
<organism evidence="4 5">
    <name type="scientific">Chironomus riparius</name>
    <dbReference type="NCBI Taxonomy" id="315576"/>
    <lineage>
        <taxon>Eukaryota</taxon>
        <taxon>Metazoa</taxon>
        <taxon>Ecdysozoa</taxon>
        <taxon>Arthropoda</taxon>
        <taxon>Hexapoda</taxon>
        <taxon>Insecta</taxon>
        <taxon>Pterygota</taxon>
        <taxon>Neoptera</taxon>
        <taxon>Endopterygota</taxon>
        <taxon>Diptera</taxon>
        <taxon>Nematocera</taxon>
        <taxon>Chironomoidea</taxon>
        <taxon>Chironomidae</taxon>
        <taxon>Chironominae</taxon>
        <taxon>Chironomus</taxon>
    </lineage>
</organism>
<protein>
    <recommendedName>
        <fullName evidence="3">Sulfotransferase domain-containing protein</fullName>
    </recommendedName>
</protein>
<evidence type="ECO:0000259" key="3">
    <source>
        <dbReference type="Pfam" id="PF00685"/>
    </source>
</evidence>
<dbReference type="PANTHER" id="PTHR11783">
    <property type="entry name" value="SULFOTRANSFERASE SULT"/>
    <property type="match status" value="1"/>
</dbReference>
<dbReference type="Pfam" id="PF00685">
    <property type="entry name" value="Sulfotransfer_1"/>
    <property type="match status" value="1"/>
</dbReference>
<evidence type="ECO:0000256" key="1">
    <source>
        <dbReference type="ARBA" id="ARBA00005771"/>
    </source>
</evidence>
<keyword evidence="2" id="KW-0808">Transferase</keyword>
<accession>A0A9N9S3M9</accession>
<dbReference type="Proteomes" id="UP001153620">
    <property type="component" value="Chromosome 3"/>
</dbReference>
<keyword evidence="5" id="KW-1185">Reference proteome</keyword>
<evidence type="ECO:0000313" key="5">
    <source>
        <dbReference type="Proteomes" id="UP001153620"/>
    </source>
</evidence>
<dbReference type="AlphaFoldDB" id="A0A9N9S3M9"/>
<comment type="similarity">
    <text evidence="1">Belongs to the sulfotransferase 1 family.</text>
</comment>
<dbReference type="OrthoDB" id="205623at2759"/>
<reference evidence="4" key="2">
    <citation type="submission" date="2022-10" db="EMBL/GenBank/DDBJ databases">
        <authorList>
            <consortium name="ENA_rothamsted_submissions"/>
            <consortium name="culmorum"/>
            <person name="King R."/>
        </authorList>
    </citation>
    <scope>NUCLEOTIDE SEQUENCE</scope>
</reference>
<dbReference type="Gene3D" id="3.40.50.300">
    <property type="entry name" value="P-loop containing nucleotide triphosphate hydrolases"/>
    <property type="match status" value="1"/>
</dbReference>
<feature type="domain" description="Sulfotransferase" evidence="3">
    <location>
        <begin position="53"/>
        <end position="307"/>
    </location>
</feature>
<gene>
    <name evidence="4" type="ORF">CHIRRI_LOCUS11483</name>
</gene>
<dbReference type="SUPFAM" id="SSF52540">
    <property type="entry name" value="P-loop containing nucleoside triphosphate hydrolases"/>
    <property type="match status" value="1"/>
</dbReference>
<dbReference type="InterPro" id="IPR000863">
    <property type="entry name" value="Sulfotransferase_dom"/>
</dbReference>
<reference evidence="4" key="1">
    <citation type="submission" date="2022-01" db="EMBL/GenBank/DDBJ databases">
        <authorList>
            <person name="King R."/>
        </authorList>
    </citation>
    <scope>NUCLEOTIDE SEQUENCE</scope>
</reference>
<evidence type="ECO:0000256" key="2">
    <source>
        <dbReference type="ARBA" id="ARBA00022679"/>
    </source>
</evidence>
<name>A0A9N9S3M9_9DIPT</name>